<proteinExistence type="inferred from homology"/>
<sequence length="112" mass="13050">MAILDELEAYPSLYDRQQIEIQKCSDSSIVLAWIYLLKKWKSDLLETSSEMMENYSSLGEHGRPYVDRYVRAIEMLEDDLGSNIYREILGDSEDLDNFLAQKKANFDLKTSK</sequence>
<dbReference type="InterPro" id="IPR009288">
    <property type="entry name" value="AIG2-like_dom"/>
</dbReference>
<dbReference type="AlphaFoldDB" id="A0A9P1IP32"/>
<evidence type="ECO:0000256" key="3">
    <source>
        <dbReference type="RuleBase" id="RU367036"/>
    </source>
</evidence>
<dbReference type="Pfam" id="PF06094">
    <property type="entry name" value="GGACT"/>
    <property type="match status" value="1"/>
</dbReference>
<evidence type="ECO:0000313" key="6">
    <source>
        <dbReference type="Proteomes" id="UP001152747"/>
    </source>
</evidence>
<evidence type="ECO:0000259" key="4">
    <source>
        <dbReference type="Pfam" id="PF06094"/>
    </source>
</evidence>
<dbReference type="InterPro" id="IPR013024">
    <property type="entry name" value="GGCT-like"/>
</dbReference>
<dbReference type="EMBL" id="CANHGI010000003">
    <property type="protein sequence ID" value="CAI5446772.1"/>
    <property type="molecule type" value="Genomic_DNA"/>
</dbReference>
<keyword evidence="6" id="KW-1185">Reference proteome</keyword>
<dbReference type="InterPro" id="IPR039126">
    <property type="entry name" value="GGACT"/>
</dbReference>
<dbReference type="Proteomes" id="UP001152747">
    <property type="component" value="Unassembled WGS sequence"/>
</dbReference>
<feature type="domain" description="Gamma-glutamylcyclotransferase AIG2-like" evidence="4">
    <location>
        <begin position="2"/>
        <end position="43"/>
    </location>
</feature>
<dbReference type="PANTHER" id="PTHR12510:SF4">
    <property type="entry name" value="GAMMA-GLUTAMYLAMINECYCLOTRANSFERASE"/>
    <property type="match status" value="1"/>
</dbReference>
<evidence type="ECO:0000256" key="1">
    <source>
        <dbReference type="ARBA" id="ARBA00008861"/>
    </source>
</evidence>
<comment type="similarity">
    <text evidence="1 3">Belongs to the gamma-glutamylcyclotransferase family.</text>
</comment>
<dbReference type="InterPro" id="IPR036568">
    <property type="entry name" value="GGCT-like_sf"/>
</dbReference>
<reference evidence="5" key="1">
    <citation type="submission" date="2022-11" db="EMBL/GenBank/DDBJ databases">
        <authorList>
            <person name="Kikuchi T."/>
        </authorList>
    </citation>
    <scope>NUCLEOTIDE SEQUENCE</scope>
    <source>
        <strain evidence="5">PS1010</strain>
    </source>
</reference>
<dbReference type="Gene3D" id="3.10.490.10">
    <property type="entry name" value="Gamma-glutamyl cyclotransferase-like"/>
    <property type="match status" value="1"/>
</dbReference>
<organism evidence="5 6">
    <name type="scientific">Caenorhabditis angaria</name>
    <dbReference type="NCBI Taxonomy" id="860376"/>
    <lineage>
        <taxon>Eukaryota</taxon>
        <taxon>Metazoa</taxon>
        <taxon>Ecdysozoa</taxon>
        <taxon>Nematoda</taxon>
        <taxon>Chromadorea</taxon>
        <taxon>Rhabditida</taxon>
        <taxon>Rhabditina</taxon>
        <taxon>Rhabditomorpha</taxon>
        <taxon>Rhabditoidea</taxon>
        <taxon>Rhabditidae</taxon>
        <taxon>Peloderinae</taxon>
        <taxon>Caenorhabditis</taxon>
    </lineage>
</organism>
<comment type="caution">
    <text evidence="5">The sequence shown here is derived from an EMBL/GenBank/DDBJ whole genome shotgun (WGS) entry which is preliminary data.</text>
</comment>
<dbReference type="GO" id="GO:0005829">
    <property type="term" value="C:cytosol"/>
    <property type="evidence" value="ECO:0007669"/>
    <property type="project" value="TreeGrafter"/>
</dbReference>
<dbReference type="CDD" id="cd06661">
    <property type="entry name" value="GGCT_like"/>
    <property type="match status" value="1"/>
</dbReference>
<protein>
    <recommendedName>
        <fullName evidence="3">Gamma-glutamylcyclotransferase family protein</fullName>
    </recommendedName>
</protein>
<evidence type="ECO:0000313" key="5">
    <source>
        <dbReference type="EMBL" id="CAI5446772.1"/>
    </source>
</evidence>
<dbReference type="SUPFAM" id="SSF110857">
    <property type="entry name" value="Gamma-glutamyl cyclotransferase-like"/>
    <property type="match status" value="1"/>
</dbReference>
<dbReference type="OrthoDB" id="113620at2759"/>
<evidence type="ECO:0000256" key="2">
    <source>
        <dbReference type="PIRSR" id="PIRSR639126-1"/>
    </source>
</evidence>
<dbReference type="GO" id="GO:0061929">
    <property type="term" value="F:gamma-glutamylaminecyclotransferase activity"/>
    <property type="evidence" value="ECO:0007669"/>
    <property type="project" value="InterPro"/>
</dbReference>
<dbReference type="PANTHER" id="PTHR12510">
    <property type="entry name" value="TROPONIN C-AKIN-1 PROTEIN"/>
    <property type="match status" value="1"/>
</dbReference>
<accession>A0A9P1IP32</accession>
<name>A0A9P1IP32_9PELO</name>
<feature type="active site" description="Proton acceptor" evidence="2">
    <location>
        <position position="8"/>
    </location>
</feature>
<gene>
    <name evidence="5" type="ORF">CAMP_LOCUS9409</name>
</gene>